<comment type="function">
    <text evidence="6">May be involved in the transport of PQQ or its precursor to the periplasm.</text>
</comment>
<dbReference type="HAMAP" id="MF_00653">
    <property type="entry name" value="PQQ_syn_PqqB"/>
    <property type="match status" value="1"/>
</dbReference>
<comment type="pathway">
    <text evidence="1 6">Cofactor biosynthesis; pyrroloquinoline quinone biosynthesis.</text>
</comment>
<sequence>MTALVLGSAAGGGVPQWNCRCRICTAARDGRVRPRTQTAVAVTADGAHWLLLNAPPDLRGQILATPQLTPAADVGPRGSPVAAVVLTGAEIDQMAGLLHLREGHRFDLHGTGDVLDALAANPMFAVLPADRVPRHTLPAAGRVPGPGGLTIESFPVPGKIPLYREEDTTETTADVTGLIVEAHGRRLAFVPEIAAVTPQVRETLATADVVMLDGTVFTDDELIAAGAGHKTGRRMGHITIDGPGGALEALDGLPGRCIFIHLNNTNPVLLEDSAERRTVERAGWEVAHDGMEIVP</sequence>
<evidence type="ECO:0000259" key="7">
    <source>
        <dbReference type="Pfam" id="PF12706"/>
    </source>
</evidence>
<dbReference type="AlphaFoldDB" id="A0A9X4XRW8"/>
<reference evidence="8 9" key="1">
    <citation type="submission" date="2019-11" db="EMBL/GenBank/DDBJ databases">
        <title>Whole-genome sequence of Rhodoplanes serenus DSM 18633, type strain.</title>
        <authorList>
            <person name="Kyndt J.A."/>
            <person name="Meyer T.E."/>
        </authorList>
    </citation>
    <scope>NUCLEOTIDE SEQUENCE [LARGE SCALE GENOMIC DNA]</scope>
    <source>
        <strain evidence="8 9">DSM 18633</strain>
    </source>
</reference>
<organism evidence="8 9">
    <name type="scientific">Rhodoplanes serenus</name>
    <dbReference type="NCBI Taxonomy" id="200615"/>
    <lineage>
        <taxon>Bacteria</taxon>
        <taxon>Pseudomonadati</taxon>
        <taxon>Pseudomonadota</taxon>
        <taxon>Alphaproteobacteria</taxon>
        <taxon>Hyphomicrobiales</taxon>
        <taxon>Nitrobacteraceae</taxon>
        <taxon>Rhodoplanes</taxon>
    </lineage>
</organism>
<dbReference type="GO" id="GO:0018189">
    <property type="term" value="P:pyrroloquinoline quinone biosynthetic process"/>
    <property type="evidence" value="ECO:0007669"/>
    <property type="project" value="UniProtKB-UniRule"/>
</dbReference>
<evidence type="ECO:0000313" key="8">
    <source>
        <dbReference type="EMBL" id="MTW18644.1"/>
    </source>
</evidence>
<name>A0A9X4XRW8_9BRAD</name>
<dbReference type="SUPFAM" id="SSF56281">
    <property type="entry name" value="Metallo-hydrolase/oxidoreductase"/>
    <property type="match status" value="1"/>
</dbReference>
<dbReference type="Pfam" id="PF12706">
    <property type="entry name" value="Lactamase_B_2"/>
    <property type="match status" value="1"/>
</dbReference>
<comment type="similarity">
    <text evidence="2 6">Belongs to the PqqB family.</text>
</comment>
<evidence type="ECO:0000256" key="3">
    <source>
        <dbReference type="ARBA" id="ARBA00015084"/>
    </source>
</evidence>
<comment type="caution">
    <text evidence="8">The sequence shown here is derived from an EMBL/GenBank/DDBJ whole genome shotgun (WGS) entry which is preliminary data.</text>
</comment>
<dbReference type="InterPro" id="IPR001279">
    <property type="entry name" value="Metallo-B-lactamas"/>
</dbReference>
<evidence type="ECO:0000256" key="5">
    <source>
        <dbReference type="ARBA" id="ARBA00022905"/>
    </source>
</evidence>
<gene>
    <name evidence="6 8" type="primary">pqqB</name>
    <name evidence="8" type="ORF">GJ689_20800</name>
</gene>
<protein>
    <recommendedName>
        <fullName evidence="3 6">Coenzyme PQQ synthesis protein B</fullName>
    </recommendedName>
    <alternativeName>
        <fullName evidence="6">Pyrroloquinoline quinone biosynthesis protein B</fullName>
    </alternativeName>
</protein>
<dbReference type="InterPro" id="IPR011842">
    <property type="entry name" value="PQQ_synth_PqqB"/>
</dbReference>
<dbReference type="RefSeq" id="WP_155481070.1">
    <property type="nucleotide sequence ID" value="NZ_WNKV01000018.1"/>
</dbReference>
<evidence type="ECO:0000256" key="2">
    <source>
        <dbReference type="ARBA" id="ARBA00008481"/>
    </source>
</evidence>
<dbReference type="Gene3D" id="3.60.15.10">
    <property type="entry name" value="Ribonuclease Z/Hydroxyacylglutathione hydrolase-like"/>
    <property type="match status" value="1"/>
</dbReference>
<evidence type="ECO:0000256" key="1">
    <source>
        <dbReference type="ARBA" id="ARBA00004886"/>
    </source>
</evidence>
<dbReference type="EMBL" id="WNKV01000018">
    <property type="protein sequence ID" value="MTW18644.1"/>
    <property type="molecule type" value="Genomic_DNA"/>
</dbReference>
<keyword evidence="4 6" id="KW-0813">Transport</keyword>
<dbReference type="NCBIfam" id="TIGR02108">
    <property type="entry name" value="PQQ_syn_pqqB"/>
    <property type="match status" value="1"/>
</dbReference>
<proteinExistence type="inferred from homology"/>
<evidence type="ECO:0000256" key="6">
    <source>
        <dbReference type="HAMAP-Rule" id="MF_00653"/>
    </source>
</evidence>
<dbReference type="Proteomes" id="UP000438991">
    <property type="component" value="Unassembled WGS sequence"/>
</dbReference>
<evidence type="ECO:0000256" key="4">
    <source>
        <dbReference type="ARBA" id="ARBA00022448"/>
    </source>
</evidence>
<dbReference type="InterPro" id="IPR036866">
    <property type="entry name" value="RibonucZ/Hydroxyglut_hydro"/>
</dbReference>
<accession>A0A9X4XRW8</accession>
<feature type="domain" description="Metallo-beta-lactamase" evidence="7">
    <location>
        <begin position="48"/>
        <end position="261"/>
    </location>
</feature>
<keyword evidence="5 6" id="KW-0884">PQQ biosynthesis</keyword>
<evidence type="ECO:0000313" key="9">
    <source>
        <dbReference type="Proteomes" id="UP000438991"/>
    </source>
</evidence>